<dbReference type="InterPro" id="IPR007730">
    <property type="entry name" value="SPOR-like_dom"/>
</dbReference>
<dbReference type="Gene3D" id="3.30.70.1070">
    <property type="entry name" value="Sporulation related repeat"/>
    <property type="match status" value="1"/>
</dbReference>
<evidence type="ECO:0000256" key="1">
    <source>
        <dbReference type="SAM" id="MobiDB-lite"/>
    </source>
</evidence>
<feature type="region of interest" description="Disordered" evidence="1">
    <location>
        <begin position="48"/>
        <end position="79"/>
    </location>
</feature>
<feature type="domain" description="SPOR" evidence="2">
    <location>
        <begin position="89"/>
        <end position="151"/>
    </location>
</feature>
<proteinExistence type="predicted"/>
<evidence type="ECO:0000313" key="3">
    <source>
        <dbReference type="EMBL" id="TBW47510.1"/>
    </source>
</evidence>
<dbReference type="Proteomes" id="UP000313645">
    <property type="component" value="Unassembled WGS sequence"/>
</dbReference>
<dbReference type="Pfam" id="PF05036">
    <property type="entry name" value="SPOR"/>
    <property type="match status" value="1"/>
</dbReference>
<evidence type="ECO:0000313" key="4">
    <source>
        <dbReference type="Proteomes" id="UP000313645"/>
    </source>
</evidence>
<reference evidence="3 4" key="1">
    <citation type="submission" date="2019-02" db="EMBL/GenBank/DDBJ databases">
        <title>Marinobacter halodurans sp. nov., a marine bacterium isolated from sea tidal flat.</title>
        <authorList>
            <person name="Yoo Y."/>
            <person name="Lee D.W."/>
            <person name="Kim B.S."/>
            <person name="Kim J.-J."/>
        </authorList>
    </citation>
    <scope>NUCLEOTIDE SEQUENCE [LARGE SCALE GENOMIC DNA]</scope>
    <source>
        <strain evidence="3 4">YJ-S3-2</strain>
    </source>
</reference>
<keyword evidence="4" id="KW-1185">Reference proteome</keyword>
<dbReference type="RefSeq" id="WP_131484131.1">
    <property type="nucleotide sequence ID" value="NZ_SJDL01000065.1"/>
</dbReference>
<sequence length="240" mass="25922">MKWVVTLLVLLNILLGIAAIRWAPPGKQAPVGNEGRLPRVAELKIDVPSAPGKEQSASAARQPEGKVGEHQSSTPAGERLCGRLTGLESRAEAERLVSAAGVDARIESLTRQENARPPYHWVLIPPFPSREAALGRLEELQRAGVDSFLVTEGEYRNAISLGLFESKKLAEDLNARFQSRNIETVLVNADRNQISYALVFSVASKAGFDQFSRVVERSAGDLSSVENAACEGVASPDKNP</sequence>
<dbReference type="EMBL" id="SJDL01000065">
    <property type="protein sequence ID" value="TBW47510.1"/>
    <property type="molecule type" value="Genomic_DNA"/>
</dbReference>
<gene>
    <name evidence="3" type="ORF">EZI54_22590</name>
</gene>
<dbReference type="SUPFAM" id="SSF110997">
    <property type="entry name" value="Sporulation related repeat"/>
    <property type="match status" value="1"/>
</dbReference>
<comment type="caution">
    <text evidence="3">The sequence shown here is derived from an EMBL/GenBank/DDBJ whole genome shotgun (WGS) entry which is preliminary data.</text>
</comment>
<dbReference type="InterPro" id="IPR036680">
    <property type="entry name" value="SPOR-like_sf"/>
</dbReference>
<protein>
    <submittedName>
        <fullName evidence="3">SPOR domain-containing protein</fullName>
    </submittedName>
</protein>
<name>A0ABY1ZGI7_9GAMM</name>
<accession>A0ABY1ZGI7</accession>
<evidence type="ECO:0000259" key="2">
    <source>
        <dbReference type="Pfam" id="PF05036"/>
    </source>
</evidence>
<organism evidence="3 4">
    <name type="scientific">Marinobacter halodurans</name>
    <dbReference type="NCBI Taxonomy" id="2528979"/>
    <lineage>
        <taxon>Bacteria</taxon>
        <taxon>Pseudomonadati</taxon>
        <taxon>Pseudomonadota</taxon>
        <taxon>Gammaproteobacteria</taxon>
        <taxon>Pseudomonadales</taxon>
        <taxon>Marinobacteraceae</taxon>
        <taxon>Marinobacter</taxon>
    </lineage>
</organism>